<name>A0ACC2G7K3_DALPE</name>
<comment type="caution">
    <text evidence="1">The sequence shown here is derived from an EMBL/GenBank/DDBJ whole genome shotgun (WGS) entry which is preliminary data.</text>
</comment>
<sequence>MAYISPFDLDSSVYSDSSTTHPVVCSVPTAVSMKLAARKTCIQQHHHSQENVPDLNTTRATTDDTDEDAIHWSLRSANRNVNREETFCRARTPPPALAGDGVPAPPQPNQESSWMGVFSVVSRPALAFLQKYLPVRPRSPALPDSIPLSGWVNGDFRHNLVEAESAFWGQFNNMPESQANLQYQPGNTKRAVSGISTPSWLAVESLSELGIQNEFEMDPNIRHQSPVGSLAALRGILSHVLLNAPEIKVLEQRQFIGGDRCTSETLSTRPKSMTDSNWWGGLWGTDDSAQGWLSNLQWGKEKPGVNHYSDGHCFQPESGTKVTVTKPTELFIQRVDYESMDGESPGPTHYKEDLMDNGSLQAATELASLPSHWKKPGIRDNLVIIGAATSCSEVAVLTPDLDNGYSSLEEEHAAVQMYMRSPHFEEVLGITEIREETDTPETPRQTVSVGSGPEPEASEQGIEGEMPASGLMEGEQEEEEEEDESDITDSEEDEEEARFATPPQCSNKAIAYIMGSPCSDDSQSDSSLSDDDDDDGFDSEGSSEFSDPESTEDDEDDGSDSERADSETERLWNSLCQSKDPYNPQNFTATLHTTPRNVPSTSTATPAFSPNVSPREHPPSCLSSFSPEEEFGSEDESCDSDVDEAESLRLWNSFASSADPYSPLNFQAPFRTQEQAGATSCQLRSCKPSPQSLHHGRGQTHSAPQYRSEEAEERLDSGFSETHTPPEFTAVACKKVKQVRFQDEVQEFYTCEDNEDRRGPWEELARDRCRFRRRVHEISWMWRKDYIRAPAYTTLITTSPTSSSSSGWGVG</sequence>
<keyword evidence="2" id="KW-1185">Reference proteome</keyword>
<dbReference type="EMBL" id="CM055743">
    <property type="protein sequence ID" value="KAJ7999511.1"/>
    <property type="molecule type" value="Genomic_DNA"/>
</dbReference>
<gene>
    <name evidence="1" type="ORF">DPEC_G00195190</name>
</gene>
<evidence type="ECO:0000313" key="2">
    <source>
        <dbReference type="Proteomes" id="UP001157502"/>
    </source>
</evidence>
<dbReference type="Proteomes" id="UP001157502">
    <property type="component" value="Chromosome 16"/>
</dbReference>
<organism evidence="1 2">
    <name type="scientific">Dallia pectoralis</name>
    <name type="common">Alaska blackfish</name>
    <dbReference type="NCBI Taxonomy" id="75939"/>
    <lineage>
        <taxon>Eukaryota</taxon>
        <taxon>Metazoa</taxon>
        <taxon>Chordata</taxon>
        <taxon>Craniata</taxon>
        <taxon>Vertebrata</taxon>
        <taxon>Euteleostomi</taxon>
        <taxon>Actinopterygii</taxon>
        <taxon>Neopterygii</taxon>
        <taxon>Teleostei</taxon>
        <taxon>Protacanthopterygii</taxon>
        <taxon>Esociformes</taxon>
        <taxon>Umbridae</taxon>
        <taxon>Dallia</taxon>
    </lineage>
</organism>
<protein>
    <submittedName>
        <fullName evidence="1">Uncharacterized protein</fullName>
    </submittedName>
</protein>
<proteinExistence type="predicted"/>
<accession>A0ACC2G7K3</accession>
<evidence type="ECO:0000313" key="1">
    <source>
        <dbReference type="EMBL" id="KAJ7999511.1"/>
    </source>
</evidence>
<reference evidence="1" key="1">
    <citation type="submission" date="2021-05" db="EMBL/GenBank/DDBJ databases">
        <authorList>
            <person name="Pan Q."/>
            <person name="Jouanno E."/>
            <person name="Zahm M."/>
            <person name="Klopp C."/>
            <person name="Cabau C."/>
            <person name="Louis A."/>
            <person name="Berthelot C."/>
            <person name="Parey E."/>
            <person name="Roest Crollius H."/>
            <person name="Montfort J."/>
            <person name="Robinson-Rechavi M."/>
            <person name="Bouchez O."/>
            <person name="Lampietro C."/>
            <person name="Lopez Roques C."/>
            <person name="Donnadieu C."/>
            <person name="Postlethwait J."/>
            <person name="Bobe J."/>
            <person name="Dillon D."/>
            <person name="Chandos A."/>
            <person name="von Hippel F."/>
            <person name="Guiguen Y."/>
        </authorList>
    </citation>
    <scope>NUCLEOTIDE SEQUENCE</scope>
    <source>
        <strain evidence="1">YG-Jan2019</strain>
    </source>
</reference>